<evidence type="ECO:0000256" key="4">
    <source>
        <dbReference type="ARBA" id="ARBA00008061"/>
    </source>
</evidence>
<dbReference type="Pfam" id="PF00128">
    <property type="entry name" value="Alpha-amylase"/>
    <property type="match status" value="1"/>
</dbReference>
<evidence type="ECO:0000259" key="18">
    <source>
        <dbReference type="SMART" id="SM00642"/>
    </source>
</evidence>
<evidence type="ECO:0000256" key="10">
    <source>
        <dbReference type="ARBA" id="ARBA00022837"/>
    </source>
</evidence>
<proteinExistence type="inferred from homology"/>
<keyword evidence="20" id="KW-1185">Reference proteome</keyword>
<keyword evidence="11" id="KW-1015">Disulfide bond</keyword>
<name>A0A9Q0N8Z4_9DIPT</name>
<evidence type="ECO:0000256" key="6">
    <source>
        <dbReference type="ARBA" id="ARBA00012595"/>
    </source>
</evidence>
<dbReference type="EC" id="3.2.1.1" evidence="6 16"/>
<dbReference type="SMART" id="SM00642">
    <property type="entry name" value="Aamy"/>
    <property type="match status" value="1"/>
</dbReference>
<dbReference type="Proteomes" id="UP001151699">
    <property type="component" value="Chromosome A"/>
</dbReference>
<dbReference type="InterPro" id="IPR031319">
    <property type="entry name" value="A-amylase_C"/>
</dbReference>
<dbReference type="PRINTS" id="PR00110">
    <property type="entry name" value="ALPHAAMYLASE"/>
</dbReference>
<dbReference type="SUPFAM" id="SSF51445">
    <property type="entry name" value="(Trans)glycosidases"/>
    <property type="match status" value="1"/>
</dbReference>
<accession>A0A9Q0N8Z4</accession>
<evidence type="ECO:0000256" key="11">
    <source>
        <dbReference type="ARBA" id="ARBA00023157"/>
    </source>
</evidence>
<comment type="catalytic activity">
    <reaction evidence="1 16">
        <text>Endohydrolysis of (1-&gt;4)-alpha-D-glucosidic linkages in polysaccharides containing three or more (1-&gt;4)-alpha-linked D-glucose units.</text>
        <dbReference type="EC" id="3.2.1.1"/>
    </reaction>
</comment>
<comment type="cofactor">
    <cofactor evidence="3">
        <name>chloride</name>
        <dbReference type="ChEBI" id="CHEBI:17996"/>
    </cofactor>
</comment>
<keyword evidence="12" id="KW-0868">Chloride</keyword>
<keyword evidence="8" id="KW-0732">Signal</keyword>
<gene>
    <name evidence="19" type="primary">Amyrel_0</name>
    <name evidence="19" type="ORF">Bhyg_01201</name>
</gene>
<comment type="caution">
    <text evidence="19">The sequence shown here is derived from an EMBL/GenBank/DDBJ whole genome shotgun (WGS) entry which is preliminary data.</text>
</comment>
<dbReference type="EMBL" id="WJQU01000001">
    <property type="protein sequence ID" value="KAJ6645992.1"/>
    <property type="molecule type" value="Genomic_DNA"/>
</dbReference>
<reference evidence="19" key="1">
    <citation type="submission" date="2022-07" db="EMBL/GenBank/DDBJ databases">
        <authorList>
            <person name="Trinca V."/>
            <person name="Uliana J.V.C."/>
            <person name="Torres T.T."/>
            <person name="Ward R.J."/>
            <person name="Monesi N."/>
        </authorList>
    </citation>
    <scope>NUCLEOTIDE SEQUENCE</scope>
    <source>
        <strain evidence="19">HSMRA1968</strain>
        <tissue evidence="19">Whole embryos</tissue>
    </source>
</reference>
<evidence type="ECO:0000256" key="15">
    <source>
        <dbReference type="RuleBase" id="RU003615"/>
    </source>
</evidence>
<comment type="cofactor">
    <cofactor evidence="2">
        <name>Ca(2+)</name>
        <dbReference type="ChEBI" id="CHEBI:29108"/>
    </cofactor>
</comment>
<dbReference type="InterPro" id="IPR013780">
    <property type="entry name" value="Glyco_hydro_b"/>
</dbReference>
<evidence type="ECO:0000256" key="16">
    <source>
        <dbReference type="RuleBase" id="RU361134"/>
    </source>
</evidence>
<dbReference type="AlphaFoldDB" id="A0A9Q0N8Z4"/>
<evidence type="ECO:0000256" key="2">
    <source>
        <dbReference type="ARBA" id="ARBA00001913"/>
    </source>
</evidence>
<evidence type="ECO:0000256" key="7">
    <source>
        <dbReference type="ARBA" id="ARBA00022723"/>
    </source>
</evidence>
<protein>
    <recommendedName>
        <fullName evidence="6 16">Alpha-amylase</fullName>
        <ecNumber evidence="6 16">3.2.1.1</ecNumber>
    </recommendedName>
</protein>
<evidence type="ECO:0000256" key="8">
    <source>
        <dbReference type="ARBA" id="ARBA00022729"/>
    </source>
</evidence>
<feature type="domain" description="Glycosyl hydrolase family 13 catalytic" evidence="18">
    <location>
        <begin position="39"/>
        <end position="406"/>
    </location>
</feature>
<evidence type="ECO:0000256" key="9">
    <source>
        <dbReference type="ARBA" id="ARBA00022801"/>
    </source>
</evidence>
<evidence type="ECO:0000313" key="20">
    <source>
        <dbReference type="Proteomes" id="UP001151699"/>
    </source>
</evidence>
<dbReference type="SUPFAM" id="SSF51011">
    <property type="entry name" value="Glycosyl hydrolase domain"/>
    <property type="match status" value="1"/>
</dbReference>
<evidence type="ECO:0000256" key="12">
    <source>
        <dbReference type="ARBA" id="ARBA00023214"/>
    </source>
</evidence>
<comment type="similarity">
    <text evidence="4 15">Belongs to the glycosyl hydrolase 13 family.</text>
</comment>
<evidence type="ECO:0000313" key="19">
    <source>
        <dbReference type="EMBL" id="KAJ6645992.1"/>
    </source>
</evidence>
<feature type="domain" description="Alpha-amylase C-terminal" evidence="17">
    <location>
        <begin position="417"/>
        <end position="505"/>
    </location>
</feature>
<keyword evidence="7" id="KW-0479">Metal-binding</keyword>
<keyword evidence="10" id="KW-0106">Calcium</keyword>
<keyword evidence="13 16" id="KW-0119">Carbohydrate metabolism</keyword>
<dbReference type="OrthoDB" id="550577at2759"/>
<evidence type="ECO:0000256" key="14">
    <source>
        <dbReference type="ARBA" id="ARBA00023295"/>
    </source>
</evidence>
<dbReference type="CDD" id="cd11317">
    <property type="entry name" value="AmyAc_bac_euk_AmyA"/>
    <property type="match status" value="1"/>
</dbReference>
<dbReference type="SMART" id="SM00632">
    <property type="entry name" value="Aamy_C"/>
    <property type="match status" value="1"/>
</dbReference>
<dbReference type="Gene3D" id="3.20.20.80">
    <property type="entry name" value="Glycosidases"/>
    <property type="match status" value="1"/>
</dbReference>
<dbReference type="GO" id="GO:0004556">
    <property type="term" value="F:alpha-amylase activity"/>
    <property type="evidence" value="ECO:0007669"/>
    <property type="project" value="UniProtKB-UniRule"/>
</dbReference>
<dbReference type="GO" id="GO:0046872">
    <property type="term" value="F:metal ion binding"/>
    <property type="evidence" value="ECO:0007669"/>
    <property type="project" value="UniProtKB-KW"/>
</dbReference>
<sequence length="509" mass="58242">MCEYIMRSEMHSIEKFALIAATILSVNCQHNPNFRGDRRAIVQLFEWKFADIARECETFLSKNNFAAVQISPVNENIIIKDRPWWERLQPLSYKILSRSGNVHEFFDMTQRCNKVDILVYVEIVINHMAAPQSVVIGTAGSTATHRNYPSVGYETEDFHKPCRITNYFDAHEVRNCELENMPDLNHASPFVRGKIASLMNFLIDLGAAGFRVSHCKHMWPNDLRDIYKALRNLREDFGFEPGARPFIIQEVLDYGEEPISRTEYASFGLVTEFLYAREVSRIILGRSNVSELIKLGPELGYLNSDDALVFVDDQDSQRGYSDTLNRCLNYKSREKYIMANAFMLAYPYGTIRLMSSYNFSYDIANDGPPMDKDENILSSVDETGNCQNGWICEHRWAPIVELIKFRISVFGTEMTKSEIYEPDTVGFCREDKGFIMLSNTDFKCLMDKIIFVCLPEGEYCDVIRGYDDDGNCLSVIEVDSSRSAVLIKSEDVNTNGVIAFHSGSRIENI</sequence>
<dbReference type="InterPro" id="IPR017853">
    <property type="entry name" value="GH"/>
</dbReference>
<keyword evidence="14 16" id="KW-0326">Glycosidase</keyword>
<comment type="subunit">
    <text evidence="5">Monomer.</text>
</comment>
<dbReference type="GO" id="GO:0005975">
    <property type="term" value="P:carbohydrate metabolic process"/>
    <property type="evidence" value="ECO:0007669"/>
    <property type="project" value="InterPro"/>
</dbReference>
<dbReference type="PANTHER" id="PTHR43447">
    <property type="entry name" value="ALPHA-AMYLASE"/>
    <property type="match status" value="1"/>
</dbReference>
<evidence type="ECO:0000256" key="5">
    <source>
        <dbReference type="ARBA" id="ARBA00011245"/>
    </source>
</evidence>
<evidence type="ECO:0000256" key="13">
    <source>
        <dbReference type="ARBA" id="ARBA00023277"/>
    </source>
</evidence>
<evidence type="ECO:0000256" key="3">
    <source>
        <dbReference type="ARBA" id="ARBA00001923"/>
    </source>
</evidence>
<dbReference type="InterPro" id="IPR006047">
    <property type="entry name" value="GH13_cat_dom"/>
</dbReference>
<dbReference type="InterPro" id="IPR006046">
    <property type="entry name" value="Alpha_amylase"/>
</dbReference>
<evidence type="ECO:0000256" key="1">
    <source>
        <dbReference type="ARBA" id="ARBA00000548"/>
    </source>
</evidence>
<organism evidence="19 20">
    <name type="scientific">Pseudolycoriella hygida</name>
    <dbReference type="NCBI Taxonomy" id="35572"/>
    <lineage>
        <taxon>Eukaryota</taxon>
        <taxon>Metazoa</taxon>
        <taxon>Ecdysozoa</taxon>
        <taxon>Arthropoda</taxon>
        <taxon>Hexapoda</taxon>
        <taxon>Insecta</taxon>
        <taxon>Pterygota</taxon>
        <taxon>Neoptera</taxon>
        <taxon>Endopterygota</taxon>
        <taxon>Diptera</taxon>
        <taxon>Nematocera</taxon>
        <taxon>Sciaroidea</taxon>
        <taxon>Sciaridae</taxon>
        <taxon>Pseudolycoriella</taxon>
    </lineage>
</organism>
<evidence type="ECO:0000259" key="17">
    <source>
        <dbReference type="SMART" id="SM00632"/>
    </source>
</evidence>
<keyword evidence="9 16" id="KW-0378">Hydrolase</keyword>
<dbReference type="Gene3D" id="2.60.40.1180">
    <property type="entry name" value="Golgi alpha-mannosidase II"/>
    <property type="match status" value="1"/>
</dbReference>